<name>A0A1H0KQB7_9SPHI</name>
<keyword evidence="1" id="KW-0472">Membrane</keyword>
<keyword evidence="1" id="KW-1133">Transmembrane helix</keyword>
<evidence type="ECO:0000256" key="1">
    <source>
        <dbReference type="SAM" id="Phobius"/>
    </source>
</evidence>
<gene>
    <name evidence="2" type="ORF">SAMN05421820_116122</name>
</gene>
<dbReference type="SUPFAM" id="SSF50969">
    <property type="entry name" value="YVTN repeat-like/Quinoprotein amine dehydrogenase"/>
    <property type="match status" value="1"/>
</dbReference>
<keyword evidence="1" id="KW-0812">Transmembrane</keyword>
<dbReference type="EMBL" id="FNGY01000016">
    <property type="protein sequence ID" value="SDO58157.1"/>
    <property type="molecule type" value="Genomic_DNA"/>
</dbReference>
<reference evidence="3" key="1">
    <citation type="submission" date="2016-10" db="EMBL/GenBank/DDBJ databases">
        <authorList>
            <person name="Varghese N."/>
            <person name="Submissions S."/>
        </authorList>
    </citation>
    <scope>NUCLEOTIDE SEQUENCE [LARGE SCALE GENOMIC DNA]</scope>
    <source>
        <strain evidence="3">DSM 19110</strain>
    </source>
</reference>
<organism evidence="2 3">
    <name type="scientific">Pedobacter steynii</name>
    <dbReference type="NCBI Taxonomy" id="430522"/>
    <lineage>
        <taxon>Bacteria</taxon>
        <taxon>Pseudomonadati</taxon>
        <taxon>Bacteroidota</taxon>
        <taxon>Sphingobacteriia</taxon>
        <taxon>Sphingobacteriales</taxon>
        <taxon>Sphingobacteriaceae</taxon>
        <taxon>Pedobacter</taxon>
    </lineage>
</organism>
<proteinExistence type="predicted"/>
<dbReference type="AlphaFoldDB" id="A0A1H0KQB7"/>
<evidence type="ECO:0000313" key="2">
    <source>
        <dbReference type="EMBL" id="SDO58157.1"/>
    </source>
</evidence>
<dbReference type="Proteomes" id="UP000183200">
    <property type="component" value="Unassembled WGS sequence"/>
</dbReference>
<feature type="transmembrane region" description="Helical" evidence="1">
    <location>
        <begin position="7"/>
        <end position="27"/>
    </location>
</feature>
<accession>A0A1H0KQB7</accession>
<dbReference type="RefSeq" id="WP_074612802.1">
    <property type="nucleotide sequence ID" value="NZ_FNGY01000016.1"/>
</dbReference>
<dbReference type="InterPro" id="IPR011044">
    <property type="entry name" value="Quino_amine_DH_bsu"/>
</dbReference>
<sequence length="349" mass="40063">MKKKSTYLLLAGLICSLAVLIAFYYNFSANKASQKYLKQGGFQRKPLAINLHPRNDFGLEKQFYSIVGLTGDKIIIYQMGDKNLIVFNADQTKTFLKLPAIINPQNIVNVSIHPTDPQLIDIYCNNDKKIFVFDTRSQKIKSVYKFNTYFENAIPSSDSSFFAFIQGEKQNQLILTANTFDKDGNERIAKESQIIKESMTDDGMFSRFGKNLFYVNYYNNNISVIDSTLSEEIRFHTIDTITTRPNTITIRNNTITKFIKAPRPVNQLLQIADGLLFVNSYVRADNDGENDPENENDLIDVYDTKKSCKYIGTIYITRYSKEPIQDFLIQGKTLVLQYPNKTIVYDFSL</sequence>
<keyword evidence="3" id="KW-1185">Reference proteome</keyword>
<protein>
    <recommendedName>
        <fullName evidence="4">6-bladed beta-propeller protein</fullName>
    </recommendedName>
</protein>
<evidence type="ECO:0000313" key="3">
    <source>
        <dbReference type="Proteomes" id="UP000183200"/>
    </source>
</evidence>
<evidence type="ECO:0008006" key="4">
    <source>
        <dbReference type="Google" id="ProtNLM"/>
    </source>
</evidence>